<dbReference type="Proteomes" id="UP000250043">
    <property type="component" value="Unassembled WGS sequence"/>
</dbReference>
<name>A0A8E2AG01_9APHY</name>
<evidence type="ECO:0000313" key="2">
    <source>
        <dbReference type="EMBL" id="OCH83778.1"/>
    </source>
</evidence>
<reference evidence="2 3" key="1">
    <citation type="submission" date="2016-07" db="EMBL/GenBank/DDBJ databases">
        <title>Draft genome of the white-rot fungus Obba rivulosa 3A-2.</title>
        <authorList>
            <consortium name="DOE Joint Genome Institute"/>
            <person name="Miettinen O."/>
            <person name="Riley R."/>
            <person name="Acob R."/>
            <person name="Barry K."/>
            <person name="Cullen D."/>
            <person name="De Vries R."/>
            <person name="Hainaut M."/>
            <person name="Hatakka A."/>
            <person name="Henrissat B."/>
            <person name="Hilden K."/>
            <person name="Kuo R."/>
            <person name="Labutti K."/>
            <person name="Lipzen A."/>
            <person name="Makela M.R."/>
            <person name="Sandor L."/>
            <person name="Spatafora J.W."/>
            <person name="Grigoriev I.V."/>
            <person name="Hibbett D.S."/>
        </authorList>
    </citation>
    <scope>NUCLEOTIDE SEQUENCE [LARGE SCALE GENOMIC DNA]</scope>
    <source>
        <strain evidence="2 3">3A-2</strain>
    </source>
</reference>
<gene>
    <name evidence="2" type="ORF">OBBRIDRAFT_808750</name>
</gene>
<feature type="compositionally biased region" description="Basic and acidic residues" evidence="1">
    <location>
        <begin position="130"/>
        <end position="141"/>
    </location>
</feature>
<dbReference type="EMBL" id="KV722819">
    <property type="protein sequence ID" value="OCH83778.1"/>
    <property type="molecule type" value="Genomic_DNA"/>
</dbReference>
<evidence type="ECO:0000313" key="3">
    <source>
        <dbReference type="Proteomes" id="UP000250043"/>
    </source>
</evidence>
<keyword evidence="3" id="KW-1185">Reference proteome</keyword>
<feature type="compositionally biased region" description="Polar residues" evidence="1">
    <location>
        <begin position="40"/>
        <end position="52"/>
    </location>
</feature>
<protein>
    <submittedName>
        <fullName evidence="2">Uncharacterized protein</fullName>
    </submittedName>
</protein>
<dbReference type="AlphaFoldDB" id="A0A8E2AG01"/>
<accession>A0A8E2AG01</accession>
<organism evidence="2 3">
    <name type="scientific">Obba rivulosa</name>
    <dbReference type="NCBI Taxonomy" id="1052685"/>
    <lineage>
        <taxon>Eukaryota</taxon>
        <taxon>Fungi</taxon>
        <taxon>Dikarya</taxon>
        <taxon>Basidiomycota</taxon>
        <taxon>Agaricomycotina</taxon>
        <taxon>Agaricomycetes</taxon>
        <taxon>Polyporales</taxon>
        <taxon>Gelatoporiaceae</taxon>
        <taxon>Obba</taxon>
    </lineage>
</organism>
<feature type="compositionally biased region" description="Polar residues" evidence="1">
    <location>
        <begin position="1"/>
        <end position="11"/>
    </location>
</feature>
<proteinExistence type="predicted"/>
<evidence type="ECO:0000256" key="1">
    <source>
        <dbReference type="SAM" id="MobiDB-lite"/>
    </source>
</evidence>
<sequence>MSHGAGTSSSPSLPPLDRYTPQHIISHSAASDSISPSSPQNLQSARAIQSSGLPPPPRCHVNVASAADASYESINSSLGRTVSRGSGSDPSQWDSTSDDAIAAGAQVEGQTQTGPGLQRMASDAFGDGGDLGRLRGQDARMDAPSAAAPAPPLQCLAIVEPRASEELEPQFRRPASSIITYESATNAAVPSTPAPPAGEPPLVDLPTMVSPIVAQLMGPSAAQQPSEQPTVEELVLDAIDAVEIHMQAAEAAYKNARLILQSIRHKLSTKYLQEEESLQ</sequence>
<feature type="compositionally biased region" description="Low complexity" evidence="1">
    <location>
        <begin position="23"/>
        <end position="39"/>
    </location>
</feature>
<feature type="compositionally biased region" description="Polar residues" evidence="1">
    <location>
        <begin position="77"/>
        <end position="95"/>
    </location>
</feature>
<feature type="region of interest" description="Disordered" evidence="1">
    <location>
        <begin position="1"/>
        <end position="61"/>
    </location>
</feature>
<feature type="region of interest" description="Disordered" evidence="1">
    <location>
        <begin position="77"/>
        <end position="149"/>
    </location>
</feature>